<protein>
    <recommendedName>
        <fullName evidence="1">Lactose phosphotransferase system repressor</fullName>
    </recommendedName>
</protein>
<keyword evidence="4" id="KW-0238">DNA-binding</keyword>
<dbReference type="PANTHER" id="PTHR30363">
    <property type="entry name" value="HTH-TYPE TRANSCRIPTIONAL REGULATOR SRLR-RELATED"/>
    <property type="match status" value="1"/>
</dbReference>
<evidence type="ECO:0000256" key="3">
    <source>
        <dbReference type="ARBA" id="ARBA00023015"/>
    </source>
</evidence>
<dbReference type="GO" id="GO:0003677">
    <property type="term" value="F:DNA binding"/>
    <property type="evidence" value="ECO:0007669"/>
    <property type="project" value="UniProtKB-KW"/>
</dbReference>
<dbReference type="EMBL" id="JXBY01000010">
    <property type="protein sequence ID" value="KJY58209.1"/>
    <property type="molecule type" value="Genomic_DNA"/>
</dbReference>
<gene>
    <name evidence="8" type="ORF">JF76_03910</name>
</gene>
<evidence type="ECO:0000259" key="7">
    <source>
        <dbReference type="PROSITE" id="PS51000"/>
    </source>
</evidence>
<dbReference type="SMART" id="SM00420">
    <property type="entry name" value="HTH_DEOR"/>
    <property type="match status" value="1"/>
</dbReference>
<evidence type="ECO:0000256" key="4">
    <source>
        <dbReference type="ARBA" id="ARBA00023125"/>
    </source>
</evidence>
<dbReference type="SUPFAM" id="SSF46785">
    <property type="entry name" value="Winged helix' DNA-binding domain"/>
    <property type="match status" value="1"/>
</dbReference>
<comment type="caution">
    <text evidence="8">The sequence shown here is derived from an EMBL/GenBank/DDBJ whole genome shotgun (WGS) entry which is preliminary data.</text>
</comment>
<dbReference type="Gene3D" id="3.40.50.1360">
    <property type="match status" value="1"/>
</dbReference>
<dbReference type="InterPro" id="IPR018356">
    <property type="entry name" value="Tscrpt_reg_HTH_DeoR_CS"/>
</dbReference>
<dbReference type="PROSITE" id="PS51000">
    <property type="entry name" value="HTH_DEOR_2"/>
    <property type="match status" value="1"/>
</dbReference>
<dbReference type="InterPro" id="IPR036390">
    <property type="entry name" value="WH_DNA-bd_sf"/>
</dbReference>
<evidence type="ECO:0000256" key="2">
    <source>
        <dbReference type="ARBA" id="ARBA00022491"/>
    </source>
</evidence>
<keyword evidence="2" id="KW-0678">Repressor</keyword>
<dbReference type="GO" id="GO:0003700">
    <property type="term" value="F:DNA-binding transcription factor activity"/>
    <property type="evidence" value="ECO:0007669"/>
    <property type="project" value="InterPro"/>
</dbReference>
<dbReference type="PROSITE" id="PS00894">
    <property type="entry name" value="HTH_DEOR_1"/>
    <property type="match status" value="1"/>
</dbReference>
<dbReference type="SMART" id="SM01134">
    <property type="entry name" value="DeoRC"/>
    <property type="match status" value="1"/>
</dbReference>
<dbReference type="InterPro" id="IPR014036">
    <property type="entry name" value="DeoR-like_C"/>
</dbReference>
<reference evidence="8 9" key="1">
    <citation type="submission" date="2014-12" db="EMBL/GenBank/DDBJ databases">
        <title>Comparative genomics of the lactic acid bacteria isolated from the honey bee gut.</title>
        <authorList>
            <person name="Ellegaard K.M."/>
            <person name="Tamarit D."/>
            <person name="Javelind E."/>
            <person name="Olofsson T."/>
            <person name="Andersson S.G."/>
            <person name="Vasquez A."/>
        </authorList>
    </citation>
    <scope>NUCLEOTIDE SEQUENCE [LARGE SCALE GENOMIC DNA]</scope>
    <source>
        <strain evidence="8 9">Biut2</strain>
    </source>
</reference>
<name>A0A0F4LIX6_9LACO</name>
<proteinExistence type="predicted"/>
<dbReference type="PATRIC" id="fig|1218493.3.peg.415"/>
<dbReference type="RefSeq" id="WP_045927594.1">
    <property type="nucleotide sequence ID" value="NZ_JBHSZS010000006.1"/>
</dbReference>
<dbReference type="STRING" id="1218493.JF76_03910"/>
<dbReference type="Gene3D" id="1.10.10.10">
    <property type="entry name" value="Winged helix-like DNA-binding domain superfamily/Winged helix DNA-binding domain"/>
    <property type="match status" value="1"/>
</dbReference>
<feature type="domain" description="HTH deoR-type" evidence="7">
    <location>
        <begin position="3"/>
        <end position="58"/>
    </location>
</feature>
<evidence type="ECO:0000313" key="8">
    <source>
        <dbReference type="EMBL" id="KJY58209.1"/>
    </source>
</evidence>
<dbReference type="Pfam" id="PF00455">
    <property type="entry name" value="DeoRC"/>
    <property type="match status" value="1"/>
</dbReference>
<dbReference type="Proteomes" id="UP000033533">
    <property type="component" value="Unassembled WGS sequence"/>
</dbReference>
<dbReference type="HOGENOM" id="CLU_060699_0_0_9"/>
<comment type="function">
    <text evidence="6">Repressor of the lactose catabolism operon. Galactose-6-phosphate is the inducer.</text>
</comment>
<organism evidence="8 9">
    <name type="scientific">Lactobacillus kullabergensis</name>
    <dbReference type="NCBI Taxonomy" id="1218493"/>
    <lineage>
        <taxon>Bacteria</taxon>
        <taxon>Bacillati</taxon>
        <taxon>Bacillota</taxon>
        <taxon>Bacilli</taxon>
        <taxon>Lactobacillales</taxon>
        <taxon>Lactobacillaceae</taxon>
        <taxon>Lactobacillus</taxon>
    </lineage>
</organism>
<evidence type="ECO:0000313" key="9">
    <source>
        <dbReference type="Proteomes" id="UP000033533"/>
    </source>
</evidence>
<dbReference type="AlphaFoldDB" id="A0A0F4LIX6"/>
<dbReference type="SUPFAM" id="SSF100950">
    <property type="entry name" value="NagB/RpiA/CoA transferase-like"/>
    <property type="match status" value="1"/>
</dbReference>
<dbReference type="InterPro" id="IPR050313">
    <property type="entry name" value="Carb_Metab_HTH_regulators"/>
</dbReference>
<evidence type="ECO:0000256" key="6">
    <source>
        <dbReference type="ARBA" id="ARBA00024937"/>
    </source>
</evidence>
<keyword evidence="3" id="KW-0805">Transcription regulation</keyword>
<dbReference type="InterPro" id="IPR036388">
    <property type="entry name" value="WH-like_DNA-bd_sf"/>
</dbReference>
<evidence type="ECO:0000256" key="5">
    <source>
        <dbReference type="ARBA" id="ARBA00023163"/>
    </source>
</evidence>
<dbReference type="InterPro" id="IPR037171">
    <property type="entry name" value="NagB/RpiA_transferase-like"/>
</dbReference>
<accession>A0A0F4LIX6</accession>
<sequence length="251" mass="29000">MYRNERLKDIMNLLEKNKKMHVTDMQNRLFLSQSTLRRDLIYLEKNNLIKREFGQVYLLQNSNIEFPYLYRNQSNQSKKRLICKKAANFVEDNFALFLDSSSTVYSLPDFLLKKQNLTVITNGLTLANKINTMPNIRLFFLGGSVPTYVGSSVGTETFVQIEKYHANLAIMSFGGIKGTDIYITDQDQANIRAKMIENSRKSILLLDSTKFGKQDFIKFGTLANFDILITDKKPQKRILDYASKNSIKIVY</sequence>
<dbReference type="PANTHER" id="PTHR30363:SF4">
    <property type="entry name" value="GLYCEROL-3-PHOSPHATE REGULON REPRESSOR"/>
    <property type="match status" value="1"/>
</dbReference>
<evidence type="ECO:0000256" key="1">
    <source>
        <dbReference type="ARBA" id="ARBA00021390"/>
    </source>
</evidence>
<dbReference type="Pfam" id="PF08220">
    <property type="entry name" value="HTH_DeoR"/>
    <property type="match status" value="1"/>
</dbReference>
<dbReference type="InterPro" id="IPR001034">
    <property type="entry name" value="DeoR_HTH"/>
</dbReference>
<keyword evidence="5" id="KW-0804">Transcription</keyword>